<name>A0A8J4LDI7_APTPA</name>
<evidence type="ECO:0000313" key="2">
    <source>
        <dbReference type="Proteomes" id="UP000751161"/>
    </source>
</evidence>
<organism evidence="1 2">
    <name type="scientific">Aptenodytes patagonicus</name>
    <name type="common">King penguin</name>
    <dbReference type="NCBI Taxonomy" id="9234"/>
    <lineage>
        <taxon>Eukaryota</taxon>
        <taxon>Metazoa</taxon>
        <taxon>Chordata</taxon>
        <taxon>Craniata</taxon>
        <taxon>Vertebrata</taxon>
        <taxon>Euteleostomi</taxon>
        <taxon>Archelosauria</taxon>
        <taxon>Archosauria</taxon>
        <taxon>Dinosauria</taxon>
        <taxon>Saurischia</taxon>
        <taxon>Theropoda</taxon>
        <taxon>Coelurosauria</taxon>
        <taxon>Aves</taxon>
        <taxon>Neognathae</taxon>
        <taxon>Neoaves</taxon>
        <taxon>Aequornithes</taxon>
        <taxon>Sphenisciformes</taxon>
        <taxon>Spheniscidae</taxon>
        <taxon>Aptenodytes</taxon>
    </lineage>
</organism>
<dbReference type="EMBL" id="VULM01008747">
    <property type="protein sequence ID" value="KAF1661098.1"/>
    <property type="molecule type" value="Genomic_DNA"/>
</dbReference>
<proteinExistence type="predicted"/>
<dbReference type="Proteomes" id="UP000751161">
    <property type="component" value="Unassembled WGS sequence"/>
</dbReference>
<accession>A0A8J4LDI7</accession>
<gene>
    <name evidence="1" type="ORF">FQA23_0007247</name>
</gene>
<reference evidence="1" key="1">
    <citation type="journal article" date="2019" name="Gigascience">
        <title>High-coverage genomes to elucidate the evolution of penguins.</title>
        <authorList>
            <person name="Pan H."/>
            <person name="Cole T.L."/>
            <person name="Bi X."/>
            <person name="Fang M."/>
            <person name="Zhou C."/>
            <person name="Yang Z."/>
            <person name="Ksepka D.T."/>
            <person name="Hart T."/>
            <person name="Bouzat J.L."/>
            <person name="Argilla L.S."/>
            <person name="Bertelsen M.F."/>
            <person name="Boersma P.D."/>
            <person name="Bost C.A."/>
            <person name="Cherel Y."/>
            <person name="Dann P."/>
            <person name="Fiddaman S.R."/>
            <person name="Howard P."/>
            <person name="Labuschagne K."/>
            <person name="Mattern T."/>
            <person name="Miller G."/>
            <person name="Parker P."/>
            <person name="Phillips R.A."/>
            <person name="Quillfeldt P."/>
            <person name="Ryan P.G."/>
            <person name="Taylor H."/>
            <person name="Thompson D.R."/>
            <person name="Young M.J."/>
            <person name="Ellegaard M.R."/>
            <person name="Gilbert M.T.P."/>
            <person name="Sinding M.S."/>
            <person name="Pacheco G."/>
            <person name="Shepherd L.D."/>
            <person name="Tennyson A.J.D."/>
            <person name="Grosser S."/>
            <person name="Kay E."/>
            <person name="Nupen L.J."/>
            <person name="Ellenberg U."/>
            <person name="Houston D.M."/>
            <person name="Reeve A.H."/>
            <person name="Johnson K."/>
            <person name="Masello J.F."/>
            <person name="Stracke T."/>
            <person name="McKinlay B."/>
            <person name="Borboroglu P.G."/>
            <person name="Zhang D.X."/>
            <person name="Zhang G."/>
        </authorList>
    </citation>
    <scope>NUCLEOTIDE SEQUENCE</scope>
    <source>
        <strain evidence="1">KP FORT 001</strain>
    </source>
</reference>
<comment type="caution">
    <text evidence="1">The sequence shown here is derived from an EMBL/GenBank/DDBJ whole genome shotgun (WGS) entry which is preliminary data.</text>
</comment>
<dbReference type="PANTHER" id="PTHR33166">
    <property type="entry name" value="GAG_P30 DOMAIN-CONTAINING PROTEIN"/>
    <property type="match status" value="1"/>
</dbReference>
<keyword evidence="2" id="KW-1185">Reference proteome</keyword>
<dbReference type="AlphaFoldDB" id="A0A8J4LDI7"/>
<sequence length="54" mass="6280">MQKYTTIDPASEGGRMQLVSLFLGQSSEDIRRKLQKMKGPDIRDLEKLVEEAWR</sequence>
<protein>
    <submittedName>
        <fullName evidence="1">Uncharacterized protein</fullName>
    </submittedName>
</protein>
<evidence type="ECO:0000313" key="1">
    <source>
        <dbReference type="EMBL" id="KAF1661098.1"/>
    </source>
</evidence>
<feature type="non-terminal residue" evidence="1">
    <location>
        <position position="54"/>
    </location>
</feature>
<dbReference type="InterPro" id="IPR050462">
    <property type="entry name" value="Retroviral_Gag-Pol_poly"/>
</dbReference>
<feature type="non-terminal residue" evidence="1">
    <location>
        <position position="1"/>
    </location>
</feature>